<dbReference type="RefSeq" id="XP_001301533.1">
    <property type="nucleotide sequence ID" value="XM_001301532.1"/>
</dbReference>
<keyword evidence="2" id="KW-1185">Reference proteome</keyword>
<dbReference type="InterPro" id="IPR035892">
    <property type="entry name" value="C2_domain_sf"/>
</dbReference>
<gene>
    <name evidence="1" type="ORF">TVAG_188430</name>
</gene>
<evidence type="ECO:0000313" key="1">
    <source>
        <dbReference type="EMBL" id="EAX88603.1"/>
    </source>
</evidence>
<protein>
    <recommendedName>
        <fullName evidence="3">C2 domain-containing protein</fullName>
    </recommendedName>
</protein>
<name>A2G2L8_TRIV3</name>
<proteinExistence type="predicted"/>
<reference evidence="1" key="2">
    <citation type="journal article" date="2007" name="Science">
        <title>Draft genome sequence of the sexually transmitted pathogen Trichomonas vaginalis.</title>
        <authorList>
            <person name="Carlton J.M."/>
            <person name="Hirt R.P."/>
            <person name="Silva J.C."/>
            <person name="Delcher A.L."/>
            <person name="Schatz M."/>
            <person name="Zhao Q."/>
            <person name="Wortman J.R."/>
            <person name="Bidwell S.L."/>
            <person name="Alsmark U.C.M."/>
            <person name="Besteiro S."/>
            <person name="Sicheritz-Ponten T."/>
            <person name="Noel C.J."/>
            <person name="Dacks J.B."/>
            <person name="Foster P.G."/>
            <person name="Simillion C."/>
            <person name="Van de Peer Y."/>
            <person name="Miranda-Saavedra D."/>
            <person name="Barton G.J."/>
            <person name="Westrop G.D."/>
            <person name="Mueller S."/>
            <person name="Dessi D."/>
            <person name="Fiori P.L."/>
            <person name="Ren Q."/>
            <person name="Paulsen I."/>
            <person name="Zhang H."/>
            <person name="Bastida-Corcuera F.D."/>
            <person name="Simoes-Barbosa A."/>
            <person name="Brown M.T."/>
            <person name="Hayes R.D."/>
            <person name="Mukherjee M."/>
            <person name="Okumura C.Y."/>
            <person name="Schneider R."/>
            <person name="Smith A.J."/>
            <person name="Vanacova S."/>
            <person name="Villalvazo M."/>
            <person name="Haas B.J."/>
            <person name="Pertea M."/>
            <person name="Feldblyum T.V."/>
            <person name="Utterback T.R."/>
            <person name="Shu C.L."/>
            <person name="Osoegawa K."/>
            <person name="de Jong P.J."/>
            <person name="Hrdy I."/>
            <person name="Horvathova L."/>
            <person name="Zubacova Z."/>
            <person name="Dolezal P."/>
            <person name="Malik S.B."/>
            <person name="Logsdon J.M. Jr."/>
            <person name="Henze K."/>
            <person name="Gupta A."/>
            <person name="Wang C.C."/>
            <person name="Dunne R.L."/>
            <person name="Upcroft J.A."/>
            <person name="Upcroft P."/>
            <person name="White O."/>
            <person name="Salzberg S.L."/>
            <person name="Tang P."/>
            <person name="Chiu C.-H."/>
            <person name="Lee Y.-S."/>
            <person name="Embley T.M."/>
            <person name="Coombs G.H."/>
            <person name="Mottram J.C."/>
            <person name="Tachezy J."/>
            <person name="Fraser-Liggett C.M."/>
            <person name="Johnson P.J."/>
        </authorList>
    </citation>
    <scope>NUCLEOTIDE SEQUENCE [LARGE SCALE GENOMIC DNA]</scope>
    <source>
        <strain evidence="1">G3</strain>
    </source>
</reference>
<accession>A2G2L8</accession>
<dbReference type="VEuPathDB" id="TrichDB:TVAGG3_0351170"/>
<evidence type="ECO:0000313" key="2">
    <source>
        <dbReference type="Proteomes" id="UP000001542"/>
    </source>
</evidence>
<dbReference type="KEGG" id="tva:4746263"/>
<dbReference type="InParanoid" id="A2G2L8"/>
<dbReference type="SUPFAM" id="SSF49562">
    <property type="entry name" value="C2 domain (Calcium/lipid-binding domain, CaLB)"/>
    <property type="match status" value="1"/>
</dbReference>
<evidence type="ECO:0008006" key="3">
    <source>
        <dbReference type="Google" id="ProtNLM"/>
    </source>
</evidence>
<dbReference type="EMBL" id="DS114290">
    <property type="protein sequence ID" value="EAX88603.1"/>
    <property type="molecule type" value="Genomic_DNA"/>
</dbReference>
<dbReference type="VEuPathDB" id="TrichDB:TVAG_188430"/>
<dbReference type="Proteomes" id="UP000001542">
    <property type="component" value="Unassembled WGS sequence"/>
</dbReference>
<reference evidence="1" key="1">
    <citation type="submission" date="2006-10" db="EMBL/GenBank/DDBJ databases">
        <authorList>
            <person name="Amadeo P."/>
            <person name="Zhao Q."/>
            <person name="Wortman J."/>
            <person name="Fraser-Liggett C."/>
            <person name="Carlton J."/>
        </authorList>
    </citation>
    <scope>NUCLEOTIDE SEQUENCE</scope>
    <source>
        <strain evidence="1">G3</strain>
    </source>
</reference>
<sequence length="137" mass="15632">MSPKVYVQVRSIELGSYTSSNVSDLILNIGTKKLSLGTQHLFKSTQRNNFDHTWEFTVDNQNSSSFYIVLYEHHPREDKFVGAIYLAISGFQPNSVVTEKFELHSDSKMLNPPTIWISVHVDMDNSQPFDAPDGFLF</sequence>
<dbReference type="AlphaFoldDB" id="A2G2L8"/>
<dbReference type="OrthoDB" id="10659202at2759"/>
<organism evidence="1 2">
    <name type="scientific">Trichomonas vaginalis (strain ATCC PRA-98 / G3)</name>
    <dbReference type="NCBI Taxonomy" id="412133"/>
    <lineage>
        <taxon>Eukaryota</taxon>
        <taxon>Metamonada</taxon>
        <taxon>Parabasalia</taxon>
        <taxon>Trichomonadida</taxon>
        <taxon>Trichomonadidae</taxon>
        <taxon>Trichomonas</taxon>
    </lineage>
</organism>
<dbReference type="Gene3D" id="2.60.40.150">
    <property type="entry name" value="C2 domain"/>
    <property type="match status" value="1"/>
</dbReference>